<dbReference type="EMBL" id="AP025292">
    <property type="protein sequence ID" value="BDC97977.1"/>
    <property type="molecule type" value="Genomic_DNA"/>
</dbReference>
<proteinExistence type="predicted"/>
<evidence type="ECO:0000259" key="4">
    <source>
        <dbReference type="Pfam" id="PF00144"/>
    </source>
</evidence>
<feature type="domain" description="Beta-lactamase-related" evidence="4">
    <location>
        <begin position="60"/>
        <end position="357"/>
    </location>
</feature>
<dbReference type="InterPro" id="IPR001466">
    <property type="entry name" value="Beta-lactam-related"/>
</dbReference>
<dbReference type="Pfam" id="PF00144">
    <property type="entry name" value="Beta-lactamase"/>
    <property type="match status" value="1"/>
</dbReference>
<dbReference type="Proteomes" id="UP001354989">
    <property type="component" value="Chromosome"/>
</dbReference>
<keyword evidence="6" id="KW-1185">Reference proteome</keyword>
<keyword evidence="3" id="KW-0732">Signal</keyword>
<dbReference type="SUPFAM" id="SSF56601">
    <property type="entry name" value="beta-lactamase/transpeptidase-like"/>
    <property type="match status" value="1"/>
</dbReference>
<gene>
    <name evidence="5" type="ORF">PEPS_02580</name>
</gene>
<feature type="chain" id="PRO_5047513990" description="Beta-lactamase-related domain-containing protein" evidence="3">
    <location>
        <begin position="27"/>
        <end position="376"/>
    </location>
</feature>
<dbReference type="PANTHER" id="PTHR46825:SF11">
    <property type="entry name" value="PENICILLIN-BINDING PROTEIN 4"/>
    <property type="match status" value="1"/>
</dbReference>
<evidence type="ECO:0000256" key="3">
    <source>
        <dbReference type="SAM" id="SignalP"/>
    </source>
</evidence>
<dbReference type="InterPro" id="IPR012338">
    <property type="entry name" value="Beta-lactam/transpept-like"/>
</dbReference>
<organism evidence="5 6">
    <name type="scientific">Persicobacter psychrovividus</name>
    <dbReference type="NCBI Taxonomy" id="387638"/>
    <lineage>
        <taxon>Bacteria</taxon>
        <taxon>Pseudomonadati</taxon>
        <taxon>Bacteroidota</taxon>
        <taxon>Cytophagia</taxon>
        <taxon>Cytophagales</taxon>
        <taxon>Persicobacteraceae</taxon>
        <taxon>Persicobacter</taxon>
    </lineage>
</organism>
<protein>
    <recommendedName>
        <fullName evidence="4">Beta-lactamase-related domain-containing protein</fullName>
    </recommendedName>
</protein>
<feature type="signal peptide" evidence="3">
    <location>
        <begin position="1"/>
        <end position="26"/>
    </location>
</feature>
<reference evidence="5 6" key="1">
    <citation type="submission" date="2021-12" db="EMBL/GenBank/DDBJ databases">
        <title>Genome sequencing of bacteria with rrn-lacking chromosome and rrn-plasmid.</title>
        <authorList>
            <person name="Anda M."/>
            <person name="Iwasaki W."/>
        </authorList>
    </citation>
    <scope>NUCLEOTIDE SEQUENCE [LARGE SCALE GENOMIC DNA]</scope>
    <source>
        <strain evidence="5 6">NBRC 101262</strain>
    </source>
</reference>
<dbReference type="RefSeq" id="WP_338397438.1">
    <property type="nucleotide sequence ID" value="NZ_AP025292.1"/>
</dbReference>
<accession>A0ABM7VAN1</accession>
<keyword evidence="2" id="KW-0472">Membrane</keyword>
<evidence type="ECO:0000313" key="5">
    <source>
        <dbReference type="EMBL" id="BDC97977.1"/>
    </source>
</evidence>
<evidence type="ECO:0000256" key="2">
    <source>
        <dbReference type="ARBA" id="ARBA00023136"/>
    </source>
</evidence>
<dbReference type="PANTHER" id="PTHR46825">
    <property type="entry name" value="D-ALANYL-D-ALANINE-CARBOXYPEPTIDASE/ENDOPEPTIDASE AMPH"/>
    <property type="match status" value="1"/>
</dbReference>
<dbReference type="InterPro" id="IPR050491">
    <property type="entry name" value="AmpC-like"/>
</dbReference>
<evidence type="ECO:0000313" key="6">
    <source>
        <dbReference type="Proteomes" id="UP001354989"/>
    </source>
</evidence>
<name>A0ABM7VAN1_9BACT</name>
<evidence type="ECO:0000256" key="1">
    <source>
        <dbReference type="ARBA" id="ARBA00004370"/>
    </source>
</evidence>
<comment type="subcellular location">
    <subcellularLocation>
        <location evidence="1">Membrane</location>
    </subcellularLocation>
</comment>
<dbReference type="Gene3D" id="3.40.710.10">
    <property type="entry name" value="DD-peptidase/beta-lactamase superfamily"/>
    <property type="match status" value="1"/>
</dbReference>
<sequence>MSFPSIFKYPLQGLLLCLLLNCNAFAQGNRPPEWLNKMVKVSSETHDNAGTLCMVDFPNKNQWIAVAGYANKAQNVPAIANYSFEIGSMTKMFIATAILQLHEQGLLDINKPISKYIDEPWVKNLNRFNKKDWSDSISIRSVMNHTAGIYDYLDDGSDEATIEKYGYQGRLKISPREIIRTSNTRGSYGPPNKKWRYSNTGYQALGILIEKVSGQNYQQYIRTHILQPANLTQTYFGTNMTEQQAKTKMQGYFNGQKIQMSFYLAGAAGEIVSTMPDMVKFIRAWWQGDFFSKAETTQLLRNSSFVGTGSIGQYGLANMHLFNIYGHSGQTFGFNAFAGIIPEKNIVVIWVSNDSQASAYSPVINIADKLDPQDKH</sequence>